<feature type="transmembrane region" description="Helical" evidence="1">
    <location>
        <begin position="286"/>
        <end position="304"/>
    </location>
</feature>
<reference evidence="2 3" key="1">
    <citation type="submission" date="2019-02" db="EMBL/GenBank/DDBJ databases">
        <title>Deep-cultivation of Planctomycetes and their phenomic and genomic characterization uncovers novel biology.</title>
        <authorList>
            <person name="Wiegand S."/>
            <person name="Jogler M."/>
            <person name="Boedeker C."/>
            <person name="Pinto D."/>
            <person name="Vollmers J."/>
            <person name="Rivas-Marin E."/>
            <person name="Kohn T."/>
            <person name="Peeters S.H."/>
            <person name="Heuer A."/>
            <person name="Rast P."/>
            <person name="Oberbeckmann S."/>
            <person name="Bunk B."/>
            <person name="Jeske O."/>
            <person name="Meyerdierks A."/>
            <person name="Storesund J.E."/>
            <person name="Kallscheuer N."/>
            <person name="Luecker S."/>
            <person name="Lage O.M."/>
            <person name="Pohl T."/>
            <person name="Merkel B.J."/>
            <person name="Hornburger P."/>
            <person name="Mueller R.-W."/>
            <person name="Bruemmer F."/>
            <person name="Labrenz M."/>
            <person name="Spormann A.M."/>
            <person name="Op den Camp H."/>
            <person name="Overmann J."/>
            <person name="Amann R."/>
            <person name="Jetten M.S.M."/>
            <person name="Mascher T."/>
            <person name="Medema M.H."/>
            <person name="Devos D.P."/>
            <person name="Kaster A.-K."/>
            <person name="Ovreas L."/>
            <person name="Rohde M."/>
            <person name="Galperin M.Y."/>
            <person name="Jogler C."/>
        </authorList>
    </citation>
    <scope>NUCLEOTIDE SEQUENCE [LARGE SCALE GENOMIC DNA]</scope>
    <source>
        <strain evidence="2 3">Pla163</strain>
    </source>
</reference>
<dbReference type="EMBL" id="CP036290">
    <property type="protein sequence ID" value="QDU85444.1"/>
    <property type="molecule type" value="Genomic_DNA"/>
</dbReference>
<feature type="transmembrane region" description="Helical" evidence="1">
    <location>
        <begin position="110"/>
        <end position="130"/>
    </location>
</feature>
<sequence length="503" mass="53898">MQTAERDPAATLAARDAAVALILGAAAFALYAATRQWRIYGDGPALLSSLTHDPHGNWGWIHVAFMPVARFWNGAFDWSTPAEALRFLAATGGAVTVATTYLIARCFGARTTSAALVAALLAVTPALWFYSTTIEVHSVHAATIGLLAVATFLAPWHRPALALALVAVLLPLLHLTHQSGATLHLVWILLVRAAWSRRTGRVVTWRTTALVVAPVMTVSLVAALLLSEHLRAEPDFVGASDVGAFITQSRVELTGWRLAGLWGWPIGWLWLALVPALLAPRARRSSGLVALVAAAPLVAFFTWLGVPERGAYSLGFLPFVAAFVASGADEFVERFGANRPALGRVATVAGVLLVALQAWHGVASNAQVDDGSWRARSDARGAFVRALADGPISLVSINRAGQLVETSEPTIREVDLLARLTGAQRAGVPIAVLEEQIVLVLESLRTALDSTVVVDLGHRAHLDDAPELAEILPALEERIEATYTVTEHDHDGRLYWVLEGRRP</sequence>
<dbReference type="AlphaFoldDB" id="A0A518D1U3"/>
<gene>
    <name evidence="2" type="ORF">Pla163_25740</name>
</gene>
<feature type="transmembrane region" description="Helical" evidence="1">
    <location>
        <begin position="261"/>
        <end position="279"/>
    </location>
</feature>
<keyword evidence="1" id="KW-0472">Membrane</keyword>
<organism evidence="2 3">
    <name type="scientific">Rohdeia mirabilis</name>
    <dbReference type="NCBI Taxonomy" id="2528008"/>
    <lineage>
        <taxon>Bacteria</taxon>
        <taxon>Pseudomonadati</taxon>
        <taxon>Planctomycetota</taxon>
        <taxon>Planctomycetia</taxon>
        <taxon>Planctomycetia incertae sedis</taxon>
        <taxon>Rohdeia</taxon>
    </lineage>
</organism>
<proteinExistence type="predicted"/>
<feature type="transmembrane region" description="Helical" evidence="1">
    <location>
        <begin position="341"/>
        <end position="359"/>
    </location>
</feature>
<protein>
    <recommendedName>
        <fullName evidence="4">Glycosyltransferase RgtA/B/C/D-like domain-containing protein</fullName>
    </recommendedName>
</protein>
<evidence type="ECO:0000313" key="2">
    <source>
        <dbReference type="EMBL" id="QDU85444.1"/>
    </source>
</evidence>
<evidence type="ECO:0008006" key="4">
    <source>
        <dbReference type="Google" id="ProtNLM"/>
    </source>
</evidence>
<dbReference type="Proteomes" id="UP000319342">
    <property type="component" value="Chromosome"/>
</dbReference>
<evidence type="ECO:0000313" key="3">
    <source>
        <dbReference type="Proteomes" id="UP000319342"/>
    </source>
</evidence>
<feature type="transmembrane region" description="Helical" evidence="1">
    <location>
        <begin position="203"/>
        <end position="226"/>
    </location>
</feature>
<accession>A0A518D1U3</accession>
<feature type="transmembrane region" description="Helical" evidence="1">
    <location>
        <begin position="162"/>
        <end position="191"/>
    </location>
</feature>
<feature type="transmembrane region" description="Helical" evidence="1">
    <location>
        <begin position="310"/>
        <end position="329"/>
    </location>
</feature>
<keyword evidence="1" id="KW-0812">Transmembrane</keyword>
<dbReference type="RefSeq" id="WP_145188804.1">
    <property type="nucleotide sequence ID" value="NZ_CP036290.1"/>
</dbReference>
<feature type="transmembrane region" description="Helical" evidence="1">
    <location>
        <begin position="84"/>
        <end position="104"/>
    </location>
</feature>
<name>A0A518D1U3_9BACT</name>
<keyword evidence="3" id="KW-1185">Reference proteome</keyword>
<evidence type="ECO:0000256" key="1">
    <source>
        <dbReference type="SAM" id="Phobius"/>
    </source>
</evidence>
<feature type="transmembrane region" description="Helical" evidence="1">
    <location>
        <begin position="12"/>
        <end position="34"/>
    </location>
</feature>
<keyword evidence="1" id="KW-1133">Transmembrane helix</keyword>